<comment type="caution">
    <text evidence="2">The sequence shown here is derived from an EMBL/GenBank/DDBJ whole genome shotgun (WGS) entry which is preliminary data.</text>
</comment>
<dbReference type="SUPFAM" id="SSF56281">
    <property type="entry name" value="Metallo-hydrolase/oxidoreductase"/>
    <property type="match status" value="1"/>
</dbReference>
<proteinExistence type="predicted"/>
<dbReference type="Pfam" id="PF00753">
    <property type="entry name" value="Lactamase_B"/>
    <property type="match status" value="1"/>
</dbReference>
<dbReference type="InterPro" id="IPR052926">
    <property type="entry name" value="Metallo-beta-lactamase_dom"/>
</dbReference>
<reference evidence="2 3" key="1">
    <citation type="journal article" date="2015" name="Microbiome">
        <title>Genomic resolution of linkages in carbon, nitrogen, and sulfur cycling among widespread estuary sediment bacteria.</title>
        <authorList>
            <person name="Baker B.J."/>
            <person name="Lazar C.S."/>
            <person name="Teske A.P."/>
            <person name="Dick G.J."/>
        </authorList>
    </citation>
    <scope>NUCLEOTIDE SEQUENCE [LARGE SCALE GENOMIC DNA]</scope>
    <source>
        <strain evidence="2">SM23_40</strain>
    </source>
</reference>
<accession>A0A0S8G9T9</accession>
<dbReference type="GO" id="GO:0016740">
    <property type="term" value="F:transferase activity"/>
    <property type="evidence" value="ECO:0007669"/>
    <property type="project" value="TreeGrafter"/>
</dbReference>
<evidence type="ECO:0000313" key="2">
    <source>
        <dbReference type="EMBL" id="KPK69513.1"/>
    </source>
</evidence>
<dbReference type="PANTHER" id="PTHR13754">
    <property type="entry name" value="METALLO-BETA-LACTAMASE SUPERFAMILY PROTEIN"/>
    <property type="match status" value="1"/>
</dbReference>
<name>A0A0S8G9T9_UNCT6</name>
<dbReference type="GO" id="GO:0016787">
    <property type="term" value="F:hydrolase activity"/>
    <property type="evidence" value="ECO:0007669"/>
    <property type="project" value="UniProtKB-KW"/>
</dbReference>
<sequence length="253" mass="27536">MHAESERPSAHLIASLDMVIVYDNNPHREDLEPAWGFACLVRGSEKTILFDTGGDGSILLANMKELGIDPDEIEVVVLSHIHEDHTGGLRALLDEKSGMTVYSLASFPRRFKADVETRGASIVEVDRHAKICENVYSTGELGTRVKEQALIIHTARGLIVMTGCAHPGIVHVVERAKDLIGEDVLLVIGGFHLGPASSAEIEGIVASIRELGVRYIAPCHCSGDAARELFHDEYEENYIEVGVGSIITMEDLS</sequence>
<keyword evidence="2" id="KW-0378">Hydrolase</keyword>
<organism evidence="2 3">
    <name type="scientific">candidate division TA06 bacterium SM23_40</name>
    <dbReference type="NCBI Taxonomy" id="1703774"/>
    <lineage>
        <taxon>Bacteria</taxon>
        <taxon>Bacteria division TA06</taxon>
    </lineage>
</organism>
<dbReference type="Proteomes" id="UP000051717">
    <property type="component" value="Unassembled WGS sequence"/>
</dbReference>
<evidence type="ECO:0000259" key="1">
    <source>
        <dbReference type="SMART" id="SM00849"/>
    </source>
</evidence>
<feature type="domain" description="Metallo-beta-lactamase" evidence="1">
    <location>
        <begin position="35"/>
        <end position="220"/>
    </location>
</feature>
<evidence type="ECO:0000313" key="3">
    <source>
        <dbReference type="Proteomes" id="UP000051717"/>
    </source>
</evidence>
<dbReference type="Gene3D" id="3.60.15.10">
    <property type="entry name" value="Ribonuclease Z/Hydroxyacylglutathione hydrolase-like"/>
    <property type="match status" value="1"/>
</dbReference>
<dbReference type="SMART" id="SM00849">
    <property type="entry name" value="Lactamase_B"/>
    <property type="match status" value="1"/>
</dbReference>
<dbReference type="InterPro" id="IPR041712">
    <property type="entry name" value="DHPS-like_MBL-fold"/>
</dbReference>
<gene>
    <name evidence="2" type="ORF">AMJ82_05360</name>
</gene>
<dbReference type="CDD" id="cd07713">
    <property type="entry name" value="DHPS-like_MBL-fold"/>
    <property type="match status" value="1"/>
</dbReference>
<dbReference type="InterPro" id="IPR001279">
    <property type="entry name" value="Metallo-B-lactamas"/>
</dbReference>
<protein>
    <submittedName>
        <fullName evidence="2">MBL fold metallo-hydrolase</fullName>
    </submittedName>
</protein>
<dbReference type="PANTHER" id="PTHR13754:SF13">
    <property type="entry name" value="METALLO-BETA-LACTAMASE SUPERFAMILY PROTEIN (AFU_ORTHOLOGUE AFUA_3G07630)"/>
    <property type="match status" value="1"/>
</dbReference>
<dbReference type="InterPro" id="IPR036866">
    <property type="entry name" value="RibonucZ/Hydroxyglut_hydro"/>
</dbReference>
<dbReference type="EMBL" id="LJUI01000033">
    <property type="protein sequence ID" value="KPK69513.1"/>
    <property type="molecule type" value="Genomic_DNA"/>
</dbReference>
<dbReference type="AlphaFoldDB" id="A0A0S8G9T9"/>